<evidence type="ECO:0000313" key="2">
    <source>
        <dbReference type="Proteomes" id="UP001201812"/>
    </source>
</evidence>
<comment type="caution">
    <text evidence="1">The sequence shown here is derived from an EMBL/GenBank/DDBJ whole genome shotgun (WGS) entry which is preliminary data.</text>
</comment>
<dbReference type="Proteomes" id="UP001201812">
    <property type="component" value="Unassembled WGS sequence"/>
</dbReference>
<keyword evidence="2" id="KW-1185">Reference proteome</keyword>
<proteinExistence type="predicted"/>
<evidence type="ECO:0000313" key="1">
    <source>
        <dbReference type="EMBL" id="KAI1702606.1"/>
    </source>
</evidence>
<gene>
    <name evidence="1" type="ORF">DdX_15387</name>
</gene>
<accession>A0AAD4MQZ8</accession>
<dbReference type="AlphaFoldDB" id="A0AAD4MQZ8"/>
<organism evidence="1 2">
    <name type="scientific">Ditylenchus destructor</name>
    <dbReference type="NCBI Taxonomy" id="166010"/>
    <lineage>
        <taxon>Eukaryota</taxon>
        <taxon>Metazoa</taxon>
        <taxon>Ecdysozoa</taxon>
        <taxon>Nematoda</taxon>
        <taxon>Chromadorea</taxon>
        <taxon>Rhabditida</taxon>
        <taxon>Tylenchina</taxon>
        <taxon>Tylenchomorpha</taxon>
        <taxon>Sphaerularioidea</taxon>
        <taxon>Anguinidae</taxon>
        <taxon>Anguininae</taxon>
        <taxon>Ditylenchus</taxon>
    </lineage>
</organism>
<reference evidence="1" key="1">
    <citation type="submission" date="2022-01" db="EMBL/GenBank/DDBJ databases">
        <title>Genome Sequence Resource for Two Populations of Ditylenchus destructor, the Migratory Endoparasitic Phytonematode.</title>
        <authorList>
            <person name="Zhang H."/>
            <person name="Lin R."/>
            <person name="Xie B."/>
        </authorList>
    </citation>
    <scope>NUCLEOTIDE SEQUENCE</scope>
    <source>
        <strain evidence="1">BazhouSP</strain>
    </source>
</reference>
<dbReference type="EMBL" id="JAKKPZ010000096">
    <property type="protein sequence ID" value="KAI1702606.1"/>
    <property type="molecule type" value="Genomic_DNA"/>
</dbReference>
<name>A0AAD4MQZ8_9BILA</name>
<protein>
    <submittedName>
        <fullName evidence="1">Uncharacterized protein</fullName>
    </submittedName>
</protein>
<sequence length="87" mass="10240">MDANFSAEKFGKAMCSMNSDECSREACFKELKAEMGENFNKLREKILADPTMYAKFVDYVVNECPEHEALIRENQRIFHNYLLSQRY</sequence>